<gene>
    <name evidence="1" type="ORF">MGWOODY_XGa2039</name>
</gene>
<accession>A0A160TSI5</accession>
<organism evidence="1">
    <name type="scientific">hydrothermal vent metagenome</name>
    <dbReference type="NCBI Taxonomy" id="652676"/>
    <lineage>
        <taxon>unclassified sequences</taxon>
        <taxon>metagenomes</taxon>
        <taxon>ecological metagenomes</taxon>
    </lineage>
</organism>
<name>A0A160TSI5_9ZZZZ</name>
<dbReference type="AlphaFoldDB" id="A0A160TSI5"/>
<sequence length="57" mass="6432">MQRAADVKLVHSRLILQAAVPVFINQGLDSMEVSFDYCGDMNDIGHGFRFLRIEGYS</sequence>
<protein>
    <submittedName>
        <fullName evidence="1">Uncharacterized protein</fullName>
    </submittedName>
</protein>
<dbReference type="EMBL" id="CZRL01000075">
    <property type="protein sequence ID" value="CUS52080.1"/>
    <property type="molecule type" value="Genomic_DNA"/>
</dbReference>
<evidence type="ECO:0000313" key="1">
    <source>
        <dbReference type="EMBL" id="CUS52080.1"/>
    </source>
</evidence>
<proteinExistence type="predicted"/>
<reference evidence="1" key="1">
    <citation type="submission" date="2015-10" db="EMBL/GenBank/DDBJ databases">
        <authorList>
            <person name="Gilbert D.G."/>
        </authorList>
    </citation>
    <scope>NUCLEOTIDE SEQUENCE</scope>
</reference>